<evidence type="ECO:0000256" key="3">
    <source>
        <dbReference type="ARBA" id="ARBA00022614"/>
    </source>
</evidence>
<dbReference type="Pfam" id="PF16561">
    <property type="entry name" value="AMPK1_CBM"/>
    <property type="match status" value="1"/>
</dbReference>
<sequence length="1369" mass="147222">MEAYLGTPHGRLELLAVGEVIRRQEKKSTSSSSESTIREHFDVFDVDGSGSVDARELGGLLRELRIPVKNADELAEIMHEVDADGSGTIDFPEFERWFLSSRRKKKKSKVARALAGVGSMLEARRVIVACAHHDAEQHARLVFRQSRPLGTATAREVEVDAAAERRFARVRTVFGRPGCSKDDDYDKRGFRARRALFHPDLWPLPPPTPVVLPPAWMNAAAPRLSDPDDVAGSNKNATVRGFDPVAGARAAPRDITGFASMGSEVFQNSLSGALVALRRDVAMPDAKIIGAPAIEVVPEGRAAARVVFSWRPEMLPRPKRDVMIEAEFNGWRPRRLLASKSMTYDVAFDLAPGAYRYRFRVDGQLALDAAAPEAAAADANIVYVLAYHASFKTAAAAAGAGPELLRLDLSGSRARDDGAWALAAAARAGGGGGALVSLCLASNGISADGAGAIASALASGAAWALRTLDLSRNGLGADGGAALGAMLATRRDDAWRAAHPLARAGACRPAPVERLVLSGCSLGDDGAARVAAGLAGHDAIRVLNLDDNGIVDLGAAALATALSRNATLSLLSLAANRLVPRAARALAEPLRLSGSLRSLDLTANPTLGPEGAAALGDALARDEKNKAPSSSLSHLSLAKCGVGRDRAGISALARGVERNVALESLDLSENDLDEWAASELATVLARSRGRLVDLRLEGNPDIRPEWLWRDHHLATGGGRAKSESKSSLSSKKIEATTTTTTIPSIATSLELNRRAAAAADRQRSLPFEVVPPPDAETLKLEGEWTAAGWYSATDEISAKKARDEQAAKANEADRERAERDAVAAAGAAAAAAAFGLARRHPDGPRLATAVVAQLGADLETSSKNKIVPAADSSSDHSRVAALFKLVDADDSGTIDGEELRPLLARLGFAVSERRAREILGEIDKDGSGAVELEELVFWLKKQNKKRRRRPFFFLFFRRRRRRSHFKEDLDDDLELRRDAIRALEADARYEAESAARAAFRRRYPPRDECVCPICGRASIDRDAAAKHARKPSAHERWKRREAAALRRRATLDRARAVVAERARAREARVDAARFPVLVVYDGRVPNHVELQTYDVPDQAVGRPTGAINLRMAAVSCVGDGLVSGVGAEWLRVAWPPHAPGGGGARAAASSRRDSTTSTVWLRNRSRDFAKGRKPVLRPLKAGPSPYDEKNEQPPKKKQARRAAEIRDELDDAAYACSPRSLNAGTEIILWNRPRWYRTAPSLPLAVRLKGRAVPETRAAVVGELEWGDAVLVFGKSGDWLVGAFKDRDNVWFVEKSPRRLFLQPVVNTLELAMLAECAGSPHVVEKGAPRTSSPNNHGLFAATVPVALRAEAEAHDDAALLAVGHHNSF</sequence>
<keyword evidence="9" id="KW-1185">Reference proteome</keyword>
<dbReference type="GO" id="GO:0005096">
    <property type="term" value="F:GTPase activator activity"/>
    <property type="evidence" value="ECO:0007669"/>
    <property type="project" value="UniProtKB-KW"/>
</dbReference>
<dbReference type="GO" id="GO:0048471">
    <property type="term" value="C:perinuclear region of cytoplasm"/>
    <property type="evidence" value="ECO:0007669"/>
    <property type="project" value="TreeGrafter"/>
</dbReference>
<feature type="region of interest" description="Disordered" evidence="6">
    <location>
        <begin position="1140"/>
        <end position="1159"/>
    </location>
</feature>
<evidence type="ECO:0000256" key="1">
    <source>
        <dbReference type="ARBA" id="ARBA00005253"/>
    </source>
</evidence>
<dbReference type="SMART" id="SM00368">
    <property type="entry name" value="LRR_RI"/>
    <property type="match status" value="9"/>
</dbReference>
<dbReference type="Pfam" id="PF13516">
    <property type="entry name" value="LRR_6"/>
    <property type="match status" value="2"/>
</dbReference>
<accession>A0AAD7UAA4</accession>
<feature type="compositionally biased region" description="Low complexity" evidence="6">
    <location>
        <begin position="725"/>
        <end position="735"/>
    </location>
</feature>
<dbReference type="SMART" id="SM00054">
    <property type="entry name" value="EFh"/>
    <property type="match status" value="4"/>
</dbReference>
<evidence type="ECO:0000313" key="8">
    <source>
        <dbReference type="EMBL" id="KAJ8600034.1"/>
    </source>
</evidence>
<keyword evidence="2" id="KW-0343">GTPase activation</keyword>
<evidence type="ECO:0000256" key="6">
    <source>
        <dbReference type="SAM" id="MobiDB-lite"/>
    </source>
</evidence>
<comment type="caution">
    <text evidence="8">The sequence shown here is derived from an EMBL/GenBank/DDBJ whole genome shotgun (WGS) entry which is preliminary data.</text>
</comment>
<evidence type="ECO:0000259" key="7">
    <source>
        <dbReference type="PROSITE" id="PS50222"/>
    </source>
</evidence>
<feature type="region of interest" description="Disordered" evidence="6">
    <location>
        <begin position="715"/>
        <end position="735"/>
    </location>
</feature>
<dbReference type="InterPro" id="IPR001611">
    <property type="entry name" value="Leu-rich_rpt"/>
</dbReference>
<dbReference type="PANTHER" id="PTHR24113">
    <property type="entry name" value="RAN GTPASE-ACTIVATING PROTEIN 1"/>
    <property type="match status" value="1"/>
</dbReference>
<evidence type="ECO:0000256" key="4">
    <source>
        <dbReference type="ARBA" id="ARBA00022737"/>
    </source>
</evidence>
<dbReference type="InterPro" id="IPR027038">
    <property type="entry name" value="RanGap"/>
</dbReference>
<dbReference type="SUPFAM" id="SSF47473">
    <property type="entry name" value="EF-hand"/>
    <property type="match status" value="1"/>
</dbReference>
<feature type="domain" description="EF-hand" evidence="7">
    <location>
        <begin position="874"/>
        <end position="909"/>
    </location>
</feature>
<dbReference type="CDD" id="cd00051">
    <property type="entry name" value="EFh"/>
    <property type="match status" value="2"/>
</dbReference>
<feature type="region of interest" description="Disordered" evidence="6">
    <location>
        <begin position="1172"/>
        <end position="1201"/>
    </location>
</feature>
<dbReference type="Proteomes" id="UP001230188">
    <property type="component" value="Unassembled WGS sequence"/>
</dbReference>
<evidence type="ECO:0000313" key="9">
    <source>
        <dbReference type="Proteomes" id="UP001230188"/>
    </source>
</evidence>
<dbReference type="Pfam" id="PF13499">
    <property type="entry name" value="EF-hand_7"/>
    <property type="match status" value="2"/>
</dbReference>
<keyword evidence="4" id="KW-0677">Repeat</keyword>
<dbReference type="PROSITE" id="PS00018">
    <property type="entry name" value="EF_HAND_1"/>
    <property type="match status" value="4"/>
</dbReference>
<organism evidence="8 9">
    <name type="scientific">Chrysophaeum taylorii</name>
    <dbReference type="NCBI Taxonomy" id="2483200"/>
    <lineage>
        <taxon>Eukaryota</taxon>
        <taxon>Sar</taxon>
        <taxon>Stramenopiles</taxon>
        <taxon>Ochrophyta</taxon>
        <taxon>Pelagophyceae</taxon>
        <taxon>Pelagomonadales</taxon>
        <taxon>Pelagomonadaceae</taxon>
        <taxon>Chrysophaeum</taxon>
    </lineage>
</organism>
<dbReference type="InterPro" id="IPR013783">
    <property type="entry name" value="Ig-like_fold"/>
</dbReference>
<dbReference type="InterPro" id="IPR032640">
    <property type="entry name" value="AMPK1_CBM"/>
</dbReference>
<dbReference type="GO" id="GO:0031267">
    <property type="term" value="F:small GTPase binding"/>
    <property type="evidence" value="ECO:0007669"/>
    <property type="project" value="TreeGrafter"/>
</dbReference>
<keyword evidence="5" id="KW-0106">Calcium</keyword>
<dbReference type="PROSITE" id="PS50222">
    <property type="entry name" value="EF_HAND_2"/>
    <property type="match status" value="4"/>
</dbReference>
<dbReference type="GO" id="GO:0006913">
    <property type="term" value="P:nucleocytoplasmic transport"/>
    <property type="evidence" value="ECO:0007669"/>
    <property type="project" value="TreeGrafter"/>
</dbReference>
<dbReference type="InterPro" id="IPR032675">
    <property type="entry name" value="LRR_dom_sf"/>
</dbReference>
<dbReference type="SUPFAM" id="SSF52047">
    <property type="entry name" value="RNI-like"/>
    <property type="match status" value="1"/>
</dbReference>
<dbReference type="SUPFAM" id="SSF81296">
    <property type="entry name" value="E set domains"/>
    <property type="match status" value="1"/>
</dbReference>
<gene>
    <name evidence="8" type="ORF">CTAYLR_001897</name>
</gene>
<protein>
    <recommendedName>
        <fullName evidence="7">EF-hand domain-containing protein</fullName>
    </recommendedName>
</protein>
<feature type="domain" description="EF-hand" evidence="7">
    <location>
        <begin position="69"/>
        <end position="104"/>
    </location>
</feature>
<dbReference type="Gene3D" id="2.60.40.10">
    <property type="entry name" value="Immunoglobulins"/>
    <property type="match status" value="1"/>
</dbReference>
<dbReference type="InterPro" id="IPR014756">
    <property type="entry name" value="Ig_E-set"/>
</dbReference>
<evidence type="ECO:0000256" key="5">
    <source>
        <dbReference type="ARBA" id="ARBA00022837"/>
    </source>
</evidence>
<reference evidence="8" key="1">
    <citation type="submission" date="2023-01" db="EMBL/GenBank/DDBJ databases">
        <title>Metagenome sequencing of chrysophaentin producing Chrysophaeum taylorii.</title>
        <authorList>
            <person name="Davison J."/>
            <person name="Bewley C."/>
        </authorList>
    </citation>
    <scope>NUCLEOTIDE SEQUENCE</scope>
    <source>
        <strain evidence="8">NIES-1699</strain>
    </source>
</reference>
<feature type="domain" description="EF-hand" evidence="7">
    <location>
        <begin position="32"/>
        <end position="67"/>
    </location>
</feature>
<dbReference type="GO" id="GO:0005509">
    <property type="term" value="F:calcium ion binding"/>
    <property type="evidence" value="ECO:0007669"/>
    <property type="project" value="InterPro"/>
</dbReference>
<dbReference type="Gene3D" id="3.80.10.10">
    <property type="entry name" value="Ribonuclease Inhibitor"/>
    <property type="match status" value="3"/>
</dbReference>
<feature type="region of interest" description="Disordered" evidence="6">
    <location>
        <begin position="797"/>
        <end position="820"/>
    </location>
</feature>
<dbReference type="EMBL" id="JAQMWT010000531">
    <property type="protein sequence ID" value="KAJ8600034.1"/>
    <property type="molecule type" value="Genomic_DNA"/>
</dbReference>
<feature type="domain" description="EF-hand" evidence="7">
    <location>
        <begin position="910"/>
        <end position="945"/>
    </location>
</feature>
<dbReference type="FunFam" id="1.10.238.10:FF:000178">
    <property type="entry name" value="Calmodulin-2 A"/>
    <property type="match status" value="1"/>
</dbReference>
<evidence type="ECO:0000256" key="2">
    <source>
        <dbReference type="ARBA" id="ARBA00022468"/>
    </source>
</evidence>
<dbReference type="GO" id="GO:0005829">
    <property type="term" value="C:cytosol"/>
    <property type="evidence" value="ECO:0007669"/>
    <property type="project" value="TreeGrafter"/>
</dbReference>
<dbReference type="InterPro" id="IPR018247">
    <property type="entry name" value="EF_Hand_1_Ca_BS"/>
</dbReference>
<name>A0AAD7UAA4_9STRA</name>
<dbReference type="InterPro" id="IPR002048">
    <property type="entry name" value="EF_hand_dom"/>
</dbReference>
<dbReference type="GO" id="GO:0005634">
    <property type="term" value="C:nucleus"/>
    <property type="evidence" value="ECO:0007669"/>
    <property type="project" value="TreeGrafter"/>
</dbReference>
<dbReference type="CDD" id="cd02859">
    <property type="entry name" value="E_set_AMPKbeta_like_N"/>
    <property type="match status" value="1"/>
</dbReference>
<proteinExistence type="inferred from homology"/>
<comment type="similarity">
    <text evidence="1">Belongs to the centrin family.</text>
</comment>
<keyword evidence="3" id="KW-0433">Leucine-rich repeat</keyword>
<dbReference type="PANTHER" id="PTHR24113:SF12">
    <property type="entry name" value="RAN GTPASE-ACTIVATING PROTEIN 1"/>
    <property type="match status" value="1"/>
</dbReference>
<dbReference type="Gene3D" id="1.10.238.10">
    <property type="entry name" value="EF-hand"/>
    <property type="match status" value="2"/>
</dbReference>
<dbReference type="InterPro" id="IPR011992">
    <property type="entry name" value="EF-hand-dom_pair"/>
</dbReference>